<keyword evidence="2" id="KW-0966">Cell projection</keyword>
<dbReference type="GO" id="GO:0009288">
    <property type="term" value="C:bacterial-type flagellum"/>
    <property type="evidence" value="ECO:0007669"/>
    <property type="project" value="InterPro"/>
</dbReference>
<dbReference type="SUPFAM" id="SSF64518">
    <property type="entry name" value="Phase 1 flagellin"/>
    <property type="match status" value="1"/>
</dbReference>
<dbReference type="AlphaFoldDB" id="W6NIR4"/>
<sequence>MINIVSSVITKHNIMNTQRKNAGLLDKLNKDLFGNNKFTADDFKVDQLRTQLRNSQISEQHIQEGMSILQEKRKAVTSLQKMSNQLKQLSIQYGKDNCTSQDRQSIEKQAKEIIENMNSIMNNTFGDKGAFAGKTVSVETSDESNIIVDMALNISLDKSNDKKSKNNKAHTDDIHIEGNLSINDILKNTNAIENNLIKPLDKYLNEIHKQMTGLFNDVLYQDMILDMAAKGLNSLGELDQYQTRTIMENSDIIVKSAGNALYCQSENLDRNTVGKLIM</sequence>
<dbReference type="PANTHER" id="PTHR42792">
    <property type="entry name" value="FLAGELLIN"/>
    <property type="match status" value="1"/>
</dbReference>
<proteinExistence type="predicted"/>
<dbReference type="Gene3D" id="1.20.1330.10">
    <property type="entry name" value="f41 fragment of flagellin, N-terminal domain"/>
    <property type="match status" value="1"/>
</dbReference>
<dbReference type="RefSeq" id="WP_017895309.1">
    <property type="nucleotide sequence ID" value="NZ_CBXI010000036.1"/>
</dbReference>
<reference evidence="2 3" key="1">
    <citation type="journal article" date="2015" name="Genome Announc.">
        <title>Draft Genome Sequence of Clostridium tyrobutyricum Strain DIVETGP, Isolated from Cow's Milk for Grana Padano Production.</title>
        <authorList>
            <person name="Soggiu A."/>
            <person name="Piras C."/>
            <person name="Gaiarsa S."/>
            <person name="Sassera D."/>
            <person name="Roncada P."/>
            <person name="Bendixen E."/>
            <person name="Brasca M."/>
            <person name="Bonizzi L."/>
        </authorList>
    </citation>
    <scope>NUCLEOTIDE SEQUENCE [LARGE SCALE GENOMIC DNA]</scope>
    <source>
        <strain evidence="2 3">DIVETGP</strain>
    </source>
</reference>
<dbReference type="Proteomes" id="UP000019482">
    <property type="component" value="Unassembled WGS sequence"/>
</dbReference>
<name>W6NIR4_CLOTY</name>
<dbReference type="PANTHER" id="PTHR42792:SF2">
    <property type="entry name" value="FLAGELLIN"/>
    <property type="match status" value="1"/>
</dbReference>
<comment type="caution">
    <text evidence="2">The sequence shown here is derived from an EMBL/GenBank/DDBJ whole genome shotgun (WGS) entry which is preliminary data.</text>
</comment>
<gene>
    <name evidence="2" type="ORF">CTDIVETGP_1997</name>
</gene>
<dbReference type="GeneID" id="29419415"/>
<evidence type="ECO:0000256" key="1">
    <source>
        <dbReference type="SAM" id="Coils"/>
    </source>
</evidence>
<dbReference type="OrthoDB" id="1893238at2"/>
<protein>
    <submittedName>
        <fullName evidence="2">Flagellin</fullName>
    </submittedName>
</protein>
<keyword evidence="1" id="KW-0175">Coiled coil</keyword>
<keyword evidence="2" id="KW-0282">Flagellum</keyword>
<dbReference type="InterPro" id="IPR001492">
    <property type="entry name" value="Flagellin"/>
</dbReference>
<keyword evidence="2" id="KW-0969">Cilium</keyword>
<accession>W6NIR4</accession>
<evidence type="ECO:0000313" key="2">
    <source>
        <dbReference type="EMBL" id="CDL91927.1"/>
    </source>
</evidence>
<dbReference type="EMBL" id="CBXI010000036">
    <property type="protein sequence ID" value="CDL91927.1"/>
    <property type="molecule type" value="Genomic_DNA"/>
</dbReference>
<evidence type="ECO:0000313" key="3">
    <source>
        <dbReference type="Proteomes" id="UP000019482"/>
    </source>
</evidence>
<organism evidence="2 3">
    <name type="scientific">Clostridium tyrobutyricum DIVETGP</name>
    <dbReference type="NCBI Taxonomy" id="1408889"/>
    <lineage>
        <taxon>Bacteria</taxon>
        <taxon>Bacillati</taxon>
        <taxon>Bacillota</taxon>
        <taxon>Clostridia</taxon>
        <taxon>Eubacteriales</taxon>
        <taxon>Clostridiaceae</taxon>
        <taxon>Clostridium</taxon>
    </lineage>
</organism>
<keyword evidence="3" id="KW-1185">Reference proteome</keyword>
<feature type="coiled-coil region" evidence="1">
    <location>
        <begin position="69"/>
        <end position="123"/>
    </location>
</feature>
<dbReference type="GO" id="GO:0005198">
    <property type="term" value="F:structural molecule activity"/>
    <property type="evidence" value="ECO:0007669"/>
    <property type="project" value="InterPro"/>
</dbReference>